<dbReference type="GO" id="GO:0003755">
    <property type="term" value="F:peptidyl-prolyl cis-trans isomerase activity"/>
    <property type="evidence" value="ECO:0007669"/>
    <property type="project" value="InterPro"/>
</dbReference>
<proteinExistence type="predicted"/>
<keyword evidence="3" id="KW-1185">Reference proteome</keyword>
<dbReference type="PANTHER" id="PTHR11071:SF561">
    <property type="entry name" value="PEPTIDYL-PROLYL CIS-TRANS ISOMERASE D-RELATED"/>
    <property type="match status" value="1"/>
</dbReference>
<evidence type="ECO:0000313" key="3">
    <source>
        <dbReference type="Proteomes" id="UP000801492"/>
    </source>
</evidence>
<organism evidence="2 3">
    <name type="scientific">Ignelater luminosus</name>
    <name type="common">Cucubano</name>
    <name type="synonym">Pyrophorus luminosus</name>
    <dbReference type="NCBI Taxonomy" id="2038154"/>
    <lineage>
        <taxon>Eukaryota</taxon>
        <taxon>Metazoa</taxon>
        <taxon>Ecdysozoa</taxon>
        <taxon>Arthropoda</taxon>
        <taxon>Hexapoda</taxon>
        <taxon>Insecta</taxon>
        <taxon>Pterygota</taxon>
        <taxon>Neoptera</taxon>
        <taxon>Endopterygota</taxon>
        <taxon>Coleoptera</taxon>
        <taxon>Polyphaga</taxon>
        <taxon>Elateriformia</taxon>
        <taxon>Elateroidea</taxon>
        <taxon>Elateridae</taxon>
        <taxon>Agrypninae</taxon>
        <taxon>Pyrophorini</taxon>
        <taxon>Ignelater</taxon>
    </lineage>
</organism>
<dbReference type="Proteomes" id="UP000801492">
    <property type="component" value="Unassembled WGS sequence"/>
</dbReference>
<dbReference type="InterPro" id="IPR029000">
    <property type="entry name" value="Cyclophilin-like_dom_sf"/>
</dbReference>
<name>A0A8K0D217_IGNLU</name>
<dbReference type="AlphaFoldDB" id="A0A8K0D217"/>
<protein>
    <recommendedName>
        <fullName evidence="1">PPIase cyclophilin-type domain-containing protein</fullName>
    </recommendedName>
</protein>
<comment type="caution">
    <text evidence="2">The sequence shown here is derived from an EMBL/GenBank/DDBJ whole genome shotgun (WGS) entry which is preliminary data.</text>
</comment>
<evidence type="ECO:0000259" key="1">
    <source>
        <dbReference type="PROSITE" id="PS50072"/>
    </source>
</evidence>
<dbReference type="OrthoDB" id="408413at2759"/>
<feature type="domain" description="PPIase cyclophilin-type" evidence="1">
    <location>
        <begin position="135"/>
        <end position="282"/>
    </location>
</feature>
<sequence>MLMFEPIPEPPKIQFRIVGNVASPEFQICRYYIERLHKSFPKDYQEPDIRPLLDVDWNLFLIKLRRRIGGEKTWTLQRMVAVFMNGEFLGDDTNLLKFVATKYNFFILKDFEKIGKQSLIEHLTKQSELGRHFVYLTIAIDEVIIGSMLFLLYSDLVPLISGIFMKRCVRKRKCYSGTTIHRIVVPSWIQCGGWELENKTVPCENYVVPHDRRGVLSMCHNGKHTDNSTQFLISLDSTPWMDYKYVAFGQLLQGEEVLKAIEKVPTQYEAPTKKIQIIKCGEFTFYPIPDPKDMKKLEKFLATKDALTHLHEDVIDPRDTDSVMLRRRYKRGLYSHIADLKSYLPFLHLPQYLLYKYFIQGKWNEDAEGEFCFEDIDRNIMTEITELSSALESILSSSGK</sequence>
<evidence type="ECO:0000313" key="2">
    <source>
        <dbReference type="EMBL" id="KAF2897965.1"/>
    </source>
</evidence>
<dbReference type="EMBL" id="VTPC01003831">
    <property type="protein sequence ID" value="KAF2897965.1"/>
    <property type="molecule type" value="Genomic_DNA"/>
</dbReference>
<gene>
    <name evidence="2" type="ORF">ILUMI_08217</name>
</gene>
<dbReference type="GO" id="GO:0005737">
    <property type="term" value="C:cytoplasm"/>
    <property type="evidence" value="ECO:0007669"/>
    <property type="project" value="TreeGrafter"/>
</dbReference>
<dbReference type="SUPFAM" id="SSF50891">
    <property type="entry name" value="Cyclophilin-like"/>
    <property type="match status" value="1"/>
</dbReference>
<reference evidence="2" key="1">
    <citation type="submission" date="2019-08" db="EMBL/GenBank/DDBJ databases">
        <title>The genome of the North American firefly Photinus pyralis.</title>
        <authorList>
            <consortium name="Photinus pyralis genome working group"/>
            <person name="Fallon T.R."/>
            <person name="Sander Lower S.E."/>
            <person name="Weng J.-K."/>
        </authorList>
    </citation>
    <scope>NUCLEOTIDE SEQUENCE</scope>
    <source>
        <strain evidence="2">TRF0915ILg1</strain>
        <tissue evidence="2">Whole body</tissue>
    </source>
</reference>
<accession>A0A8K0D217</accession>
<dbReference type="Pfam" id="PF00160">
    <property type="entry name" value="Pro_isomerase"/>
    <property type="match status" value="1"/>
</dbReference>
<dbReference type="PROSITE" id="PS50072">
    <property type="entry name" value="CSA_PPIASE_2"/>
    <property type="match status" value="1"/>
</dbReference>
<dbReference type="Gene3D" id="2.40.100.10">
    <property type="entry name" value="Cyclophilin-like"/>
    <property type="match status" value="1"/>
</dbReference>
<dbReference type="PRINTS" id="PR00153">
    <property type="entry name" value="CSAPPISMRASE"/>
</dbReference>
<dbReference type="PANTHER" id="PTHR11071">
    <property type="entry name" value="PEPTIDYL-PROLYL CIS-TRANS ISOMERASE"/>
    <property type="match status" value="1"/>
</dbReference>
<dbReference type="InterPro" id="IPR002130">
    <property type="entry name" value="Cyclophilin-type_PPIase_dom"/>
</dbReference>